<protein>
    <submittedName>
        <fullName evidence="2">Uncharacterized protein</fullName>
    </submittedName>
</protein>
<keyword evidence="3" id="KW-1185">Reference proteome</keyword>
<comment type="caution">
    <text evidence="2">The sequence shown here is derived from an EMBL/GenBank/DDBJ whole genome shotgun (WGS) entry which is preliminary data.</text>
</comment>
<reference evidence="2" key="1">
    <citation type="submission" date="2022-08" db="EMBL/GenBank/DDBJ databases">
        <title>Mycobacterium kiyosense sp. nov., scotochromogenic slow-glowing species isolated from respiratory specimens.</title>
        <authorList>
            <person name="Fukano H."/>
            <person name="Kazumi Y."/>
            <person name="Sakagami N."/>
            <person name="Ato M."/>
            <person name="Mitarai S."/>
            <person name="Hoshino Y."/>
        </authorList>
    </citation>
    <scope>NUCLEOTIDE SEQUENCE</scope>
    <source>
        <strain evidence="2">1413</strain>
        <strain evidence="1">SRL2020-028</strain>
    </source>
</reference>
<dbReference type="Proteomes" id="UP001165663">
    <property type="component" value="Unassembled WGS sequence"/>
</dbReference>
<organism evidence="2 3">
    <name type="scientific">Mycobacterium kiyosense</name>
    <dbReference type="NCBI Taxonomy" id="2871094"/>
    <lineage>
        <taxon>Bacteria</taxon>
        <taxon>Bacillati</taxon>
        <taxon>Actinomycetota</taxon>
        <taxon>Actinomycetes</taxon>
        <taxon>Mycobacteriales</taxon>
        <taxon>Mycobacteriaceae</taxon>
        <taxon>Mycobacterium</taxon>
    </lineage>
</organism>
<proteinExistence type="predicted"/>
<accession>A0A9P3QBV7</accession>
<evidence type="ECO:0000313" key="1">
    <source>
        <dbReference type="EMBL" id="GLB84216.1"/>
    </source>
</evidence>
<evidence type="ECO:0000313" key="3">
    <source>
        <dbReference type="Proteomes" id="UP001064782"/>
    </source>
</evidence>
<evidence type="ECO:0000313" key="2">
    <source>
        <dbReference type="EMBL" id="GLD32408.1"/>
    </source>
</evidence>
<dbReference type="AlphaFoldDB" id="A0A9P3QBV7"/>
<sequence>MSAERGWIGEPGSSMKIFVSSGSPAIESWATILMLLPLPKIPSVGSASAAQTPTGLKSGAS</sequence>
<dbReference type="Proteomes" id="UP001064782">
    <property type="component" value="Unassembled WGS sequence"/>
</dbReference>
<dbReference type="EMBL" id="BRXE01000044">
    <property type="protein sequence ID" value="GLB84216.1"/>
    <property type="molecule type" value="Genomic_DNA"/>
</dbReference>
<gene>
    <name evidence="2" type="ORF">Mkiyose1413_42910</name>
    <name evidence="1" type="ORF">SRL2020028_34720</name>
</gene>
<name>A0A9P3QBV7_9MYCO</name>
<dbReference type="EMBL" id="BRZI01000043">
    <property type="protein sequence ID" value="GLD32408.1"/>
    <property type="molecule type" value="Genomic_DNA"/>
</dbReference>